<reference evidence="1 2" key="1">
    <citation type="journal article" date="2014" name="Curr. Biol.">
        <title>The genome of the clonal raider ant Cerapachys biroi.</title>
        <authorList>
            <person name="Oxley P.R."/>
            <person name="Ji L."/>
            <person name="Fetter-Pruneda I."/>
            <person name="McKenzie S.K."/>
            <person name="Li C."/>
            <person name="Hu H."/>
            <person name="Zhang G."/>
            <person name="Kronauer D.J."/>
        </authorList>
    </citation>
    <scope>NUCLEOTIDE SEQUENCE [LARGE SCALE GENOMIC DNA]</scope>
</reference>
<organism evidence="1 2">
    <name type="scientific">Ooceraea biroi</name>
    <name type="common">Clonal raider ant</name>
    <name type="synonym">Cerapachys biroi</name>
    <dbReference type="NCBI Taxonomy" id="2015173"/>
    <lineage>
        <taxon>Eukaryota</taxon>
        <taxon>Metazoa</taxon>
        <taxon>Ecdysozoa</taxon>
        <taxon>Arthropoda</taxon>
        <taxon>Hexapoda</taxon>
        <taxon>Insecta</taxon>
        <taxon>Pterygota</taxon>
        <taxon>Neoptera</taxon>
        <taxon>Endopterygota</taxon>
        <taxon>Hymenoptera</taxon>
        <taxon>Apocrita</taxon>
        <taxon>Aculeata</taxon>
        <taxon>Formicoidea</taxon>
        <taxon>Formicidae</taxon>
        <taxon>Dorylinae</taxon>
        <taxon>Ooceraea</taxon>
    </lineage>
</organism>
<sequence length="70" mass="7623">MAAPCGVPPRNLSRFKLTHAEPAGGPQGHAAGSLRRGMVEIISPYIQILFVFLLENDRPALFFFSLTIAL</sequence>
<keyword evidence="2" id="KW-1185">Reference proteome</keyword>
<evidence type="ECO:0000313" key="1">
    <source>
        <dbReference type="EMBL" id="EZA51880.1"/>
    </source>
</evidence>
<name>A0A026W747_OOCBI</name>
<evidence type="ECO:0000313" key="2">
    <source>
        <dbReference type="Proteomes" id="UP000053097"/>
    </source>
</evidence>
<dbReference type="Proteomes" id="UP000053097">
    <property type="component" value="Unassembled WGS sequence"/>
</dbReference>
<proteinExistence type="predicted"/>
<protein>
    <submittedName>
        <fullName evidence="1">Uncharacterized protein</fullName>
    </submittedName>
</protein>
<gene>
    <name evidence="1" type="ORF">X777_09183</name>
</gene>
<dbReference type="AlphaFoldDB" id="A0A026W747"/>
<accession>A0A026W747</accession>
<dbReference type="EMBL" id="KK107366">
    <property type="protein sequence ID" value="EZA51880.1"/>
    <property type="molecule type" value="Genomic_DNA"/>
</dbReference>